<sequence length="191" mass="20370">MDSELIEIRWHGRGGQGAVTSAELIAQAAIAEGKFAQGFPSFGPERRGAPVMAYNRISAHNPIRNRAGITQPDVVVVLDPSLLAIGKVTSGLKDGGIVIVNSSKATDAFLDLSQKWNVAVIDATRIAREELGVPIVNTTMLGALLKATGVIDLAAMTEPLKARFGRLAEKNIKALKRAFEETQVKELKTVG</sequence>
<keyword evidence="4" id="KW-1185">Reference proteome</keyword>
<comment type="caution">
    <text evidence="3">The sequence shown here is derived from an EMBL/GenBank/DDBJ whole genome shotgun (WGS) entry which is preliminary data.</text>
</comment>
<evidence type="ECO:0000313" key="3">
    <source>
        <dbReference type="EMBL" id="PPD59028.1"/>
    </source>
</evidence>
<dbReference type="OrthoDB" id="9794954at2"/>
<evidence type="ECO:0000256" key="1">
    <source>
        <dbReference type="ARBA" id="ARBA00023002"/>
    </source>
</evidence>
<dbReference type="EMBL" id="JQAN02000006">
    <property type="protein sequence ID" value="PPD59028.1"/>
    <property type="molecule type" value="Genomic_DNA"/>
</dbReference>
<dbReference type="SUPFAM" id="SSF53323">
    <property type="entry name" value="Pyruvate-ferredoxin oxidoreductase, PFOR, domain III"/>
    <property type="match status" value="1"/>
</dbReference>
<dbReference type="Pfam" id="PF01558">
    <property type="entry name" value="POR"/>
    <property type="match status" value="1"/>
</dbReference>
<evidence type="ECO:0000259" key="2">
    <source>
        <dbReference type="Pfam" id="PF01558"/>
    </source>
</evidence>
<proteinExistence type="predicted"/>
<dbReference type="InterPro" id="IPR019752">
    <property type="entry name" value="Pyrv/ketoisovalerate_OxRed_cat"/>
</dbReference>
<dbReference type="AlphaFoldDB" id="A0A2P5P9P3"/>
<protein>
    <submittedName>
        <fullName evidence="3">Pyruvate synthase</fullName>
    </submittedName>
</protein>
<dbReference type="InterPro" id="IPR002869">
    <property type="entry name" value="Pyrv_flavodox_OxRed_cen"/>
</dbReference>
<dbReference type="Gene3D" id="3.40.920.10">
    <property type="entry name" value="Pyruvate-ferredoxin oxidoreductase, PFOR, domain III"/>
    <property type="match status" value="1"/>
</dbReference>
<evidence type="ECO:0000313" key="4">
    <source>
        <dbReference type="Proteomes" id="UP000235653"/>
    </source>
</evidence>
<dbReference type="PANTHER" id="PTHR43366">
    <property type="entry name" value="PYRUVATE SYNTHASE SUBUNIT PORC"/>
    <property type="match status" value="1"/>
</dbReference>
<dbReference type="GO" id="GO:0016625">
    <property type="term" value="F:oxidoreductase activity, acting on the aldehyde or oxo group of donors, iron-sulfur protein as acceptor"/>
    <property type="evidence" value="ECO:0007669"/>
    <property type="project" value="InterPro"/>
</dbReference>
<dbReference type="InterPro" id="IPR011894">
    <property type="entry name" value="PorC_KorC"/>
</dbReference>
<gene>
    <name evidence="3" type="ORF">JP09_003990</name>
</gene>
<keyword evidence="3" id="KW-0670">Pyruvate</keyword>
<dbReference type="NCBIfam" id="TIGR02175">
    <property type="entry name" value="PorC_KorC"/>
    <property type="match status" value="1"/>
</dbReference>
<dbReference type="PANTHER" id="PTHR43366:SF1">
    <property type="entry name" value="PYRUVATE SYNTHASE SUBUNIT PORC"/>
    <property type="match status" value="1"/>
</dbReference>
<name>A0A2P5P9P3_9CHLR</name>
<accession>A0A2P5P9P3</accession>
<organism evidence="3 4">
    <name type="scientific">Dehalogenimonas etheniformans</name>
    <dbReference type="NCBI Taxonomy" id="1536648"/>
    <lineage>
        <taxon>Bacteria</taxon>
        <taxon>Bacillati</taxon>
        <taxon>Chloroflexota</taxon>
        <taxon>Dehalococcoidia</taxon>
        <taxon>Dehalococcoidales</taxon>
        <taxon>Dehalococcoidaceae</taxon>
        <taxon>Dehalogenimonas</taxon>
    </lineage>
</organism>
<reference evidence="3 4" key="1">
    <citation type="journal article" date="2017" name="ISME J.">
        <title>Grape pomace compost harbors organohalide-respiring Dehalogenimonas species with novel reductive dehalogenase genes.</title>
        <authorList>
            <person name="Yang Y."/>
            <person name="Higgins S.A."/>
            <person name="Yan J."/>
            <person name="Simsir B."/>
            <person name="Chourey K."/>
            <person name="Iyer R."/>
            <person name="Hettich R.L."/>
            <person name="Baldwin B."/>
            <person name="Ogles D.M."/>
            <person name="Loffler F.E."/>
        </authorList>
    </citation>
    <scope>NUCLEOTIDE SEQUENCE [LARGE SCALE GENOMIC DNA]</scope>
    <source>
        <strain evidence="3 4">GP</strain>
    </source>
</reference>
<feature type="domain" description="Pyruvate/ketoisovalerate oxidoreductase catalytic" evidence="2">
    <location>
        <begin position="14"/>
        <end position="180"/>
    </location>
</feature>
<dbReference type="InterPro" id="IPR051626">
    <property type="entry name" value="Oxidoreductase_gamma_subunit"/>
</dbReference>
<keyword evidence="1" id="KW-0560">Oxidoreductase</keyword>
<dbReference type="Proteomes" id="UP000235653">
    <property type="component" value="Unassembled WGS sequence"/>
</dbReference>